<dbReference type="GO" id="GO:0000150">
    <property type="term" value="F:DNA strand exchange activity"/>
    <property type="evidence" value="ECO:0007669"/>
    <property type="project" value="InterPro"/>
</dbReference>
<reference evidence="2" key="1">
    <citation type="journal article" date="2015" name="Nature">
        <title>Complex archaea that bridge the gap between prokaryotes and eukaryotes.</title>
        <authorList>
            <person name="Spang A."/>
            <person name="Saw J.H."/>
            <person name="Jorgensen S.L."/>
            <person name="Zaremba-Niedzwiedzka K."/>
            <person name="Martijn J."/>
            <person name="Lind A.E."/>
            <person name="van Eijk R."/>
            <person name="Schleper C."/>
            <person name="Guy L."/>
            <person name="Ettema T.J."/>
        </authorList>
    </citation>
    <scope>NUCLEOTIDE SEQUENCE</scope>
</reference>
<dbReference type="Gene3D" id="3.40.50.1390">
    <property type="entry name" value="Resolvase, N-terminal catalytic domain"/>
    <property type="match status" value="1"/>
</dbReference>
<name>A0A0F9L3D0_9ZZZZ</name>
<dbReference type="EMBL" id="LAZR01012093">
    <property type="protein sequence ID" value="KKM43518.1"/>
    <property type="molecule type" value="Genomic_DNA"/>
</dbReference>
<dbReference type="SUPFAM" id="SSF53041">
    <property type="entry name" value="Resolvase-like"/>
    <property type="match status" value="1"/>
</dbReference>
<feature type="domain" description="Resolvase/invertase-type recombinase catalytic" evidence="1">
    <location>
        <begin position="78"/>
        <end position="218"/>
    </location>
</feature>
<accession>A0A0F9L3D0</accession>
<dbReference type="SMART" id="SM00857">
    <property type="entry name" value="Resolvase"/>
    <property type="match status" value="1"/>
</dbReference>
<dbReference type="GO" id="GO:0003677">
    <property type="term" value="F:DNA binding"/>
    <property type="evidence" value="ECO:0007669"/>
    <property type="project" value="InterPro"/>
</dbReference>
<dbReference type="AlphaFoldDB" id="A0A0F9L3D0"/>
<dbReference type="InterPro" id="IPR036162">
    <property type="entry name" value="Resolvase-like_N_sf"/>
</dbReference>
<evidence type="ECO:0000313" key="2">
    <source>
        <dbReference type="EMBL" id="KKM43518.1"/>
    </source>
</evidence>
<comment type="caution">
    <text evidence="2">The sequence shown here is derived from an EMBL/GenBank/DDBJ whole genome shotgun (WGS) entry which is preliminary data.</text>
</comment>
<evidence type="ECO:0000259" key="1">
    <source>
        <dbReference type="SMART" id="SM00857"/>
    </source>
</evidence>
<sequence>MPDKYYISPEDRAITNRLNEGASYLEVAMKFNKTEKEIKDIQTLCKKKAFSALDNMETTFNDLDAGREPTFSHKSNKIVGYCYSQSDWIGNTNAPSNKGITLEEQRDALKEHARLWGYELTEIFEDISLKGEITTRPALTRLTNRLREKYSDIEQVVVCELDLLGGSVYGLDKLEKRFRELNAPLYSIKEPSPITEIVARKNKEDAKTREAKRAYGILINCFCGVCKRMISCWHKEGEAHQKLICGRCNS</sequence>
<dbReference type="InterPro" id="IPR006119">
    <property type="entry name" value="Resolv_N"/>
</dbReference>
<proteinExistence type="predicted"/>
<dbReference type="Pfam" id="PF00239">
    <property type="entry name" value="Resolvase"/>
    <property type="match status" value="1"/>
</dbReference>
<organism evidence="2">
    <name type="scientific">marine sediment metagenome</name>
    <dbReference type="NCBI Taxonomy" id="412755"/>
    <lineage>
        <taxon>unclassified sequences</taxon>
        <taxon>metagenomes</taxon>
        <taxon>ecological metagenomes</taxon>
    </lineage>
</organism>
<gene>
    <name evidence="2" type="ORF">LCGC14_1562970</name>
</gene>
<protein>
    <recommendedName>
        <fullName evidence="1">Resolvase/invertase-type recombinase catalytic domain-containing protein</fullName>
    </recommendedName>
</protein>